<comment type="caution">
    <text evidence="1">The sequence shown here is derived from an EMBL/GenBank/DDBJ whole genome shotgun (WGS) entry which is preliminary data.</text>
</comment>
<evidence type="ECO:0000313" key="2">
    <source>
        <dbReference type="Proteomes" id="UP000646738"/>
    </source>
</evidence>
<keyword evidence="2" id="KW-1185">Reference proteome</keyword>
<dbReference type="Proteomes" id="UP000646738">
    <property type="component" value="Unassembled WGS sequence"/>
</dbReference>
<reference evidence="2" key="1">
    <citation type="submission" date="2023-07" db="EMBL/GenBank/DDBJ databases">
        <title>Whole genome shotgun sequence of Streptomyces achromogenes subsp. rubradiris NBRC 14000.</title>
        <authorList>
            <person name="Komaki H."/>
            <person name="Tamura T."/>
        </authorList>
    </citation>
    <scope>NUCLEOTIDE SEQUENCE [LARGE SCALE GENOMIC DNA]</scope>
    <source>
        <strain evidence="2">NBRC 14000</strain>
    </source>
</reference>
<proteinExistence type="predicted"/>
<sequence length="92" mass="10320">MTALVVQDLLGGDLIHGEVHMNGAKAWNHYWNRLSDGTEVDLTADQFRVLKGASVVNGQVVHRPPEGPRRCREEYELLRERVLAALSAERAE</sequence>
<name>A0ABQ3R324_STRRR</name>
<dbReference type="RefSeq" id="WP_189991710.1">
    <property type="nucleotide sequence ID" value="NZ_BNCB01000003.1"/>
</dbReference>
<dbReference type="EMBL" id="BNEA01000001">
    <property type="protein sequence ID" value="GHI50254.1"/>
    <property type="molecule type" value="Genomic_DNA"/>
</dbReference>
<organism evidence="1 2">
    <name type="scientific">Streptomyces rubradiris</name>
    <name type="common">Streptomyces achromogenes subsp. rubradiris</name>
    <dbReference type="NCBI Taxonomy" id="285531"/>
    <lineage>
        <taxon>Bacteria</taxon>
        <taxon>Bacillati</taxon>
        <taxon>Actinomycetota</taxon>
        <taxon>Actinomycetes</taxon>
        <taxon>Kitasatosporales</taxon>
        <taxon>Streptomycetaceae</taxon>
        <taxon>Streptomyces</taxon>
    </lineage>
</organism>
<accession>A0ABQ3R324</accession>
<dbReference type="InterPro" id="IPR056238">
    <property type="entry name" value="YunG-like"/>
</dbReference>
<dbReference type="Pfam" id="PF24585">
    <property type="entry name" value="YunG"/>
    <property type="match status" value="1"/>
</dbReference>
<gene>
    <name evidence="1" type="ORF">Srubr_01000</name>
</gene>
<evidence type="ECO:0000313" key="1">
    <source>
        <dbReference type="EMBL" id="GHI50254.1"/>
    </source>
</evidence>
<protein>
    <submittedName>
        <fullName evidence="1">Uncharacterized protein</fullName>
    </submittedName>
</protein>